<keyword evidence="2" id="KW-0812">Transmembrane</keyword>
<feature type="transmembrane region" description="Helical" evidence="2">
    <location>
        <begin position="405"/>
        <end position="428"/>
    </location>
</feature>
<feature type="transmembrane region" description="Helical" evidence="2">
    <location>
        <begin position="303"/>
        <end position="320"/>
    </location>
</feature>
<keyword evidence="4" id="KW-1185">Reference proteome</keyword>
<feature type="region of interest" description="Disordered" evidence="1">
    <location>
        <begin position="515"/>
        <end position="535"/>
    </location>
</feature>
<feature type="transmembrane region" description="Helical" evidence="2">
    <location>
        <begin position="230"/>
        <end position="251"/>
    </location>
</feature>
<feature type="transmembrane region" description="Helical" evidence="2">
    <location>
        <begin position="175"/>
        <end position="196"/>
    </location>
</feature>
<dbReference type="PANTHER" id="PTHR13146:SF0">
    <property type="entry name" value="SOLUTE CARRIER FAMILY 35 MEMBER F6"/>
    <property type="match status" value="1"/>
</dbReference>
<feature type="region of interest" description="Disordered" evidence="1">
    <location>
        <begin position="132"/>
        <end position="151"/>
    </location>
</feature>
<keyword evidence="2" id="KW-1133">Transmembrane helix</keyword>
<organism evidence="3 4">
    <name type="scientific">Candidula unifasciata</name>
    <dbReference type="NCBI Taxonomy" id="100452"/>
    <lineage>
        <taxon>Eukaryota</taxon>
        <taxon>Metazoa</taxon>
        <taxon>Spiralia</taxon>
        <taxon>Lophotrochozoa</taxon>
        <taxon>Mollusca</taxon>
        <taxon>Gastropoda</taxon>
        <taxon>Heterobranchia</taxon>
        <taxon>Euthyneura</taxon>
        <taxon>Panpulmonata</taxon>
        <taxon>Eupulmonata</taxon>
        <taxon>Stylommatophora</taxon>
        <taxon>Helicina</taxon>
        <taxon>Helicoidea</taxon>
        <taxon>Geomitridae</taxon>
        <taxon>Candidula</taxon>
    </lineage>
</organism>
<reference evidence="3" key="1">
    <citation type="submission" date="2021-04" db="EMBL/GenBank/DDBJ databases">
        <authorList>
            <consortium name="Molecular Ecology Group"/>
        </authorList>
    </citation>
    <scope>NUCLEOTIDE SEQUENCE</scope>
</reference>
<comment type="caution">
    <text evidence="3">The sequence shown here is derived from an EMBL/GenBank/DDBJ whole genome shotgun (WGS) entry which is preliminary data.</text>
</comment>
<dbReference type="Proteomes" id="UP000678393">
    <property type="component" value="Unassembled WGS sequence"/>
</dbReference>
<evidence type="ECO:0000313" key="3">
    <source>
        <dbReference type="EMBL" id="CAG5118451.1"/>
    </source>
</evidence>
<dbReference type="AlphaFoldDB" id="A0A8S3YT89"/>
<feature type="transmembrane region" description="Helical" evidence="2">
    <location>
        <begin position="349"/>
        <end position="371"/>
    </location>
</feature>
<proteinExistence type="predicted"/>
<feature type="transmembrane region" description="Helical" evidence="2">
    <location>
        <begin position="49"/>
        <end position="67"/>
    </location>
</feature>
<dbReference type="OrthoDB" id="29773at2759"/>
<feature type="transmembrane region" description="Helical" evidence="2">
    <location>
        <begin position="263"/>
        <end position="283"/>
    </location>
</feature>
<keyword evidence="2" id="KW-0472">Membrane</keyword>
<evidence type="ECO:0000313" key="4">
    <source>
        <dbReference type="Proteomes" id="UP000678393"/>
    </source>
</evidence>
<evidence type="ECO:0000256" key="1">
    <source>
        <dbReference type="SAM" id="MobiDB-lite"/>
    </source>
</evidence>
<gene>
    <name evidence="3" type="ORF">CUNI_LOCUS4009</name>
</gene>
<evidence type="ECO:0000256" key="2">
    <source>
        <dbReference type="SAM" id="Phobius"/>
    </source>
</evidence>
<feature type="compositionally biased region" description="Acidic residues" evidence="1">
    <location>
        <begin position="139"/>
        <end position="151"/>
    </location>
</feature>
<dbReference type="EMBL" id="CAJHNH020000557">
    <property type="protein sequence ID" value="CAG5118451.1"/>
    <property type="molecule type" value="Genomic_DNA"/>
</dbReference>
<dbReference type="GO" id="GO:0016020">
    <property type="term" value="C:membrane"/>
    <property type="evidence" value="ECO:0007669"/>
    <property type="project" value="TreeGrafter"/>
</dbReference>
<name>A0A8S3YT89_9EUPU</name>
<sequence>MSFPSKNDILIGLAFVFFGILFALCDRWQMAVKFKGNGSPHPFDHLTVMWILKQLVQMSLFFIWMAIDKNWLGFGRFRHGDIVHKANLHGRILPIPRLNEEPLSINADDEADGGGNGHIADDTGAEIHDRRYNHGEHDTDNEENAEETDAEDKELIVLAEEKKHRKGQKSKKPSVLIYLAPAVFALADVLLMYFGLSLTYGSSFIMLKGTVTFFTALLSMSFLAQQLACYVWFGVVVSALGFAVTGISDYIKTPSGGYEKYGIAAGNLLIVMAQIMFATKIIYEEKFIRKHSIHPMKFLGCEAFYGIGMAAIFLVAFSFVDGSQYNNLPNQKLEDIGDAIFQFCHNWRVILAVLGSLFCYIMYTYLGLFLIRDHGALPRIMIETFIWSIYWAVCLALGWDQFFIAQVPGLCVIIIGVLLYSHILVLPFTSRLEGIDKTVDNFRDQFMNFNKAGNQQSFHQNILGGDDENMLQTERDNDCGQNNAQLRERDNEYGQQRAGNHYDPQEVVVEVHHRNGEERQTGDNRSSNDALPVVT</sequence>
<feature type="transmembrane region" description="Helical" evidence="2">
    <location>
        <begin position="380"/>
        <end position="399"/>
    </location>
</feature>
<feature type="transmembrane region" description="Helical" evidence="2">
    <location>
        <begin position="202"/>
        <end position="223"/>
    </location>
</feature>
<protein>
    <submittedName>
        <fullName evidence="3">Uncharacterized protein</fullName>
    </submittedName>
</protein>
<dbReference type="PANTHER" id="PTHR13146">
    <property type="match status" value="1"/>
</dbReference>
<accession>A0A8S3YT89</accession>